<dbReference type="Proteomes" id="UP000190135">
    <property type="component" value="Unassembled WGS sequence"/>
</dbReference>
<dbReference type="EMBL" id="FUXL01000015">
    <property type="protein sequence ID" value="SKA32574.1"/>
    <property type="molecule type" value="Genomic_DNA"/>
</dbReference>
<sequence>MDNATYTMLRQFADSWGLAFMFVFFAVAIGFVLLNPRASANARNAAAIPFKEDHVDGE</sequence>
<evidence type="ECO:0000256" key="1">
    <source>
        <dbReference type="SAM" id="Phobius"/>
    </source>
</evidence>
<dbReference type="STRING" id="1365950.SAMN05428963_11516"/>
<dbReference type="OrthoDB" id="9801588at2"/>
<dbReference type="AlphaFoldDB" id="A0A1T4SWD3"/>
<reference evidence="2 3" key="1">
    <citation type="submission" date="2017-02" db="EMBL/GenBank/DDBJ databases">
        <authorList>
            <person name="Peterson S.W."/>
        </authorList>
    </citation>
    <scope>NUCLEOTIDE SEQUENCE [LARGE SCALE GENOMIC DNA]</scope>
    <source>
        <strain evidence="2 3">USBA 369</strain>
    </source>
</reference>
<evidence type="ECO:0000313" key="3">
    <source>
        <dbReference type="Proteomes" id="UP000190135"/>
    </source>
</evidence>
<keyword evidence="1" id="KW-1133">Transmembrane helix</keyword>
<dbReference type="RefSeq" id="WP_078709742.1">
    <property type="nucleotide sequence ID" value="NZ_FUXL01000015.1"/>
</dbReference>
<gene>
    <name evidence="2" type="ORF">SAMN05428963_11516</name>
</gene>
<organism evidence="2 3">
    <name type="scientific">Consotaella salsifontis</name>
    <dbReference type="NCBI Taxonomy" id="1365950"/>
    <lineage>
        <taxon>Bacteria</taxon>
        <taxon>Pseudomonadati</taxon>
        <taxon>Pseudomonadota</taxon>
        <taxon>Alphaproteobacteria</taxon>
        <taxon>Hyphomicrobiales</taxon>
        <taxon>Aurantimonadaceae</taxon>
        <taxon>Consotaella</taxon>
    </lineage>
</organism>
<evidence type="ECO:0000313" key="2">
    <source>
        <dbReference type="EMBL" id="SKA32574.1"/>
    </source>
</evidence>
<protein>
    <submittedName>
        <fullName evidence="2">Cytochrome c oxidase cbb3-type subunit 4</fullName>
    </submittedName>
</protein>
<dbReference type="Pfam" id="PF05545">
    <property type="entry name" value="FixQ"/>
    <property type="match status" value="1"/>
</dbReference>
<dbReference type="InterPro" id="IPR008621">
    <property type="entry name" value="Cbb3-typ_cyt_oxidase_comp"/>
</dbReference>
<keyword evidence="3" id="KW-1185">Reference proteome</keyword>
<keyword evidence="1" id="KW-0812">Transmembrane</keyword>
<name>A0A1T4SWD3_9HYPH</name>
<keyword evidence="1" id="KW-0472">Membrane</keyword>
<proteinExistence type="predicted"/>
<feature type="transmembrane region" description="Helical" evidence="1">
    <location>
        <begin position="16"/>
        <end position="34"/>
    </location>
</feature>
<accession>A0A1T4SWD3</accession>